<evidence type="ECO:0000313" key="1">
    <source>
        <dbReference type="EMBL" id="CAH2226566.1"/>
    </source>
</evidence>
<proteinExistence type="predicted"/>
<evidence type="ECO:0000313" key="2">
    <source>
        <dbReference type="Proteomes" id="UP000838756"/>
    </source>
</evidence>
<dbReference type="EMBL" id="CAKXAJ010021583">
    <property type="protein sequence ID" value="CAH2226566.1"/>
    <property type="molecule type" value="Genomic_DNA"/>
</dbReference>
<dbReference type="AlphaFoldDB" id="A0A8S4QWK9"/>
<gene>
    <name evidence="1" type="primary">jg7599</name>
    <name evidence="1" type="ORF">PAEG_LOCUS7267</name>
</gene>
<accession>A0A8S4QWK9</accession>
<sequence length="76" mass="8564">SETWSLTTGLIRRLRITQRAIERDEIKSEKLSIRRRIRVADIAQRVATLKTMYGAHSSEKGWTMGSQGAGKAAPYC</sequence>
<organism evidence="1 2">
    <name type="scientific">Pararge aegeria aegeria</name>
    <dbReference type="NCBI Taxonomy" id="348720"/>
    <lineage>
        <taxon>Eukaryota</taxon>
        <taxon>Metazoa</taxon>
        <taxon>Ecdysozoa</taxon>
        <taxon>Arthropoda</taxon>
        <taxon>Hexapoda</taxon>
        <taxon>Insecta</taxon>
        <taxon>Pterygota</taxon>
        <taxon>Neoptera</taxon>
        <taxon>Endopterygota</taxon>
        <taxon>Lepidoptera</taxon>
        <taxon>Glossata</taxon>
        <taxon>Ditrysia</taxon>
        <taxon>Papilionoidea</taxon>
        <taxon>Nymphalidae</taxon>
        <taxon>Satyrinae</taxon>
        <taxon>Satyrini</taxon>
        <taxon>Parargina</taxon>
        <taxon>Pararge</taxon>
    </lineage>
</organism>
<comment type="caution">
    <text evidence="1">The sequence shown here is derived from an EMBL/GenBank/DDBJ whole genome shotgun (WGS) entry which is preliminary data.</text>
</comment>
<dbReference type="Proteomes" id="UP000838756">
    <property type="component" value="Unassembled WGS sequence"/>
</dbReference>
<feature type="non-terminal residue" evidence="1">
    <location>
        <position position="1"/>
    </location>
</feature>
<dbReference type="OrthoDB" id="407509at2759"/>
<reference evidence="1" key="1">
    <citation type="submission" date="2022-03" db="EMBL/GenBank/DDBJ databases">
        <authorList>
            <person name="Lindestad O."/>
        </authorList>
    </citation>
    <scope>NUCLEOTIDE SEQUENCE</scope>
</reference>
<keyword evidence="2" id="KW-1185">Reference proteome</keyword>
<name>A0A8S4QWK9_9NEOP</name>
<protein>
    <submittedName>
        <fullName evidence="1">Jg7599 protein</fullName>
    </submittedName>
</protein>